<keyword evidence="2" id="KW-1133">Transmembrane helix</keyword>
<proteinExistence type="predicted"/>
<dbReference type="RefSeq" id="XP_004356978.1">
    <property type="nucleotide sequence ID" value="XM_004356923.1"/>
</dbReference>
<dbReference type="AlphaFoldDB" id="L8HKP3"/>
<dbReference type="EMBL" id="KB007809">
    <property type="protein sequence ID" value="ELR24961.1"/>
    <property type="molecule type" value="Genomic_DNA"/>
</dbReference>
<sequence>MDESQPITYGGADVTPTPKKGCWRSLHDTVARLPVKLTMNFLTIIFALCIVPVVIFNLLTLDLSPLHWIVSIYLLAGVFIVVGSCFPFNWIRVKVLRWFLFLATYNGRGALLFMLGLLCTGISTWGIVAGVGNMVLAAVHVILWVFFHDIVGTEVTHIESKLGRVSVQRGGGYSGRSDTDVEGGGYVPPPTPSFGASTSSPSHEFPGGSGPTNDPTNPYAVAEAYQPPELDPSTSYAVAAVTQQQQRNAYNPF</sequence>
<evidence type="ECO:0000256" key="1">
    <source>
        <dbReference type="SAM" id="MobiDB-lite"/>
    </source>
</evidence>
<protein>
    <recommendedName>
        <fullName evidence="5">COPI associated protein</fullName>
    </recommendedName>
</protein>
<keyword evidence="4" id="KW-1185">Reference proteome</keyword>
<accession>L8HKP3</accession>
<gene>
    <name evidence="3" type="ORF">ACA1_321440</name>
</gene>
<evidence type="ECO:0000313" key="4">
    <source>
        <dbReference type="Proteomes" id="UP000011083"/>
    </source>
</evidence>
<feature type="region of interest" description="Disordered" evidence="1">
    <location>
        <begin position="168"/>
        <end position="233"/>
    </location>
</feature>
<reference evidence="3 4" key="1">
    <citation type="journal article" date="2013" name="Genome Biol.">
        <title>Genome of Acanthamoeba castellanii highlights extensive lateral gene transfer and early evolution of tyrosine kinase signaling.</title>
        <authorList>
            <person name="Clarke M."/>
            <person name="Lohan A.J."/>
            <person name="Liu B."/>
            <person name="Lagkouvardos I."/>
            <person name="Roy S."/>
            <person name="Zafar N."/>
            <person name="Bertelli C."/>
            <person name="Schilde C."/>
            <person name="Kianianmomeni A."/>
            <person name="Burglin T.R."/>
            <person name="Frech C."/>
            <person name="Turcotte B."/>
            <person name="Kopec K.O."/>
            <person name="Synnott J.M."/>
            <person name="Choo C."/>
            <person name="Paponov I."/>
            <person name="Finkler A."/>
            <person name="Soon Heng Tan C."/>
            <person name="Hutchins A.P."/>
            <person name="Weinmeier T."/>
            <person name="Rattei T."/>
            <person name="Chu J.S."/>
            <person name="Gimenez G."/>
            <person name="Irimia M."/>
            <person name="Rigden D.J."/>
            <person name="Fitzpatrick D.A."/>
            <person name="Lorenzo-Morales J."/>
            <person name="Bateman A."/>
            <person name="Chiu C.H."/>
            <person name="Tang P."/>
            <person name="Hegemann P."/>
            <person name="Fromm H."/>
            <person name="Raoult D."/>
            <person name="Greub G."/>
            <person name="Miranda-Saavedra D."/>
            <person name="Chen N."/>
            <person name="Nash P."/>
            <person name="Ginger M.L."/>
            <person name="Horn M."/>
            <person name="Schaap P."/>
            <person name="Caler L."/>
            <person name="Loftus B."/>
        </authorList>
    </citation>
    <scope>NUCLEOTIDE SEQUENCE [LARGE SCALE GENOMIC DNA]</scope>
    <source>
        <strain evidence="3 4">Neff</strain>
    </source>
</reference>
<feature type="transmembrane region" description="Helical" evidence="2">
    <location>
        <begin position="66"/>
        <end position="86"/>
    </location>
</feature>
<evidence type="ECO:0000313" key="3">
    <source>
        <dbReference type="EMBL" id="ELR24961.1"/>
    </source>
</evidence>
<dbReference type="Proteomes" id="UP000011083">
    <property type="component" value="Unassembled WGS sequence"/>
</dbReference>
<feature type="transmembrane region" description="Helical" evidence="2">
    <location>
        <begin position="98"/>
        <end position="118"/>
    </location>
</feature>
<feature type="transmembrane region" description="Helical" evidence="2">
    <location>
        <begin position="41"/>
        <end position="60"/>
    </location>
</feature>
<name>L8HKP3_ACACF</name>
<evidence type="ECO:0008006" key="5">
    <source>
        <dbReference type="Google" id="ProtNLM"/>
    </source>
</evidence>
<keyword evidence="2" id="KW-0472">Membrane</keyword>
<organism evidence="3 4">
    <name type="scientific">Acanthamoeba castellanii (strain ATCC 30010 / Neff)</name>
    <dbReference type="NCBI Taxonomy" id="1257118"/>
    <lineage>
        <taxon>Eukaryota</taxon>
        <taxon>Amoebozoa</taxon>
        <taxon>Discosea</taxon>
        <taxon>Longamoebia</taxon>
        <taxon>Centramoebida</taxon>
        <taxon>Acanthamoebidae</taxon>
        <taxon>Acanthamoeba</taxon>
    </lineage>
</organism>
<keyword evidence="2" id="KW-0812">Transmembrane</keyword>
<feature type="transmembrane region" description="Helical" evidence="2">
    <location>
        <begin position="124"/>
        <end position="147"/>
    </location>
</feature>
<evidence type="ECO:0000256" key="2">
    <source>
        <dbReference type="SAM" id="Phobius"/>
    </source>
</evidence>
<dbReference type="GeneID" id="14925998"/>
<dbReference type="VEuPathDB" id="AmoebaDB:ACA1_321440"/>
<dbReference type="KEGG" id="acan:ACA1_321440"/>